<protein>
    <submittedName>
        <fullName evidence="2">Peptidase S58 DmpA</fullName>
    </submittedName>
</protein>
<organism evidence="2 3">
    <name type="scientific">Thermobaculum terrenum (strain ATCC BAA-798 / CCMEE 7001 / YNP1)</name>
    <dbReference type="NCBI Taxonomy" id="525904"/>
    <lineage>
        <taxon>Bacteria</taxon>
        <taxon>Bacillati</taxon>
        <taxon>Chloroflexota</taxon>
        <taxon>Chloroflexia</taxon>
        <taxon>Candidatus Thermobaculales</taxon>
        <taxon>Candidatus Thermobaculaceae</taxon>
        <taxon>Thermobaculum</taxon>
    </lineage>
</organism>
<sequence>MQDSILDVAGIEVGSSEDQTIRTGCTVVLCKQGATVGVDVRGAAPATRETDLCRSGNLVSKVHAILLTGGSAFGLDSASGVMRFLWERGIGFDTPATRVPIVPAAAIYDLNVGRVGWPHSEMAYQACREATSKTMSRGRVGAGTGATVGKILGPKNCTEGGLGSASERVGSFRVGALVVVNALGDVVDPNSGKIIAGPKDPLTGNFISTEDVLLEGRPSTSNEGQNTTLVVVATDAPLSKEQANRLASISHDGLARVIRPAHTLVDGDVVFALSTTADNQVVTTDQMIALGVGAIRAVERAILDAVAVKVNHR</sequence>
<dbReference type="InterPro" id="IPR005321">
    <property type="entry name" value="Peptidase_S58_DmpA"/>
</dbReference>
<dbReference type="CDD" id="cd02252">
    <property type="entry name" value="nylC_like"/>
    <property type="match status" value="1"/>
</dbReference>
<dbReference type="eggNOG" id="COG3191">
    <property type="taxonomic scope" value="Bacteria"/>
</dbReference>
<dbReference type="PANTHER" id="PTHR36512:SF3">
    <property type="entry name" value="BLR5678 PROTEIN"/>
    <property type="match status" value="1"/>
</dbReference>
<gene>
    <name evidence="2" type="ordered locus">Tter_0087</name>
</gene>
<evidence type="ECO:0000313" key="2">
    <source>
        <dbReference type="EMBL" id="ACZ41009.1"/>
    </source>
</evidence>
<reference evidence="3" key="1">
    <citation type="journal article" date="2010" name="Stand. Genomic Sci.">
        <title>Complete genome sequence of 'Thermobaculum terrenum' type strain (YNP1).</title>
        <authorList>
            <person name="Kiss H."/>
            <person name="Cleland D."/>
            <person name="Lapidus A."/>
            <person name="Lucas S."/>
            <person name="Glavina Del Rio T."/>
            <person name="Nolan M."/>
            <person name="Tice H."/>
            <person name="Han C."/>
            <person name="Goodwin L."/>
            <person name="Pitluck S."/>
            <person name="Liolios K."/>
            <person name="Ivanova N."/>
            <person name="Mavromatis K."/>
            <person name="Ovchinnikova G."/>
            <person name="Pati A."/>
            <person name="Chen A."/>
            <person name="Palaniappan K."/>
            <person name="Land M."/>
            <person name="Hauser L."/>
            <person name="Chang Y."/>
            <person name="Jeffries C."/>
            <person name="Lu M."/>
            <person name="Brettin T."/>
            <person name="Detter J."/>
            <person name="Goker M."/>
            <person name="Tindall B."/>
            <person name="Beck B."/>
            <person name="McDermott T."/>
            <person name="Woyke T."/>
            <person name="Bristow J."/>
            <person name="Eisen J."/>
            <person name="Markowitz V."/>
            <person name="Hugenholtz P."/>
            <person name="Kyrpides N."/>
            <person name="Klenk H."/>
            <person name="Cheng J."/>
        </authorList>
    </citation>
    <scope>NUCLEOTIDE SEQUENCE [LARGE SCALE GENOMIC DNA]</scope>
    <source>
        <strain evidence="3">ATCC BAA-798 / YNP1</strain>
    </source>
</reference>
<dbReference type="SUPFAM" id="SSF56266">
    <property type="entry name" value="DmpA/ArgJ-like"/>
    <property type="match status" value="1"/>
</dbReference>
<accession>D1CDK3</accession>
<keyword evidence="3" id="KW-1185">Reference proteome</keyword>
<dbReference type="OrthoDB" id="9808347at2"/>
<proteinExistence type="inferred from homology"/>
<dbReference type="STRING" id="525904.Tter_0087"/>
<evidence type="ECO:0000256" key="1">
    <source>
        <dbReference type="ARBA" id="ARBA00007068"/>
    </source>
</evidence>
<dbReference type="KEGG" id="ttr:Tter_0087"/>
<dbReference type="HOGENOM" id="CLU_044458_1_0_0"/>
<dbReference type="EMBL" id="CP001825">
    <property type="protein sequence ID" value="ACZ41009.1"/>
    <property type="molecule type" value="Genomic_DNA"/>
</dbReference>
<dbReference type="InterPro" id="IPR016117">
    <property type="entry name" value="ArgJ-like_dom_sf"/>
</dbReference>
<comment type="similarity">
    <text evidence="1">Belongs to the peptidase S58 family.</text>
</comment>
<dbReference type="AlphaFoldDB" id="D1CDK3"/>
<dbReference type="GO" id="GO:0004177">
    <property type="term" value="F:aminopeptidase activity"/>
    <property type="evidence" value="ECO:0007669"/>
    <property type="project" value="TreeGrafter"/>
</dbReference>
<dbReference type="RefSeq" id="WP_012874044.1">
    <property type="nucleotide sequence ID" value="NC_013525.1"/>
</dbReference>
<evidence type="ECO:0000313" key="3">
    <source>
        <dbReference type="Proteomes" id="UP000000323"/>
    </source>
</evidence>
<dbReference type="PANTHER" id="PTHR36512">
    <property type="entry name" value="D-AMINOPEPTIDASE"/>
    <property type="match status" value="1"/>
</dbReference>
<dbReference type="Pfam" id="PF03576">
    <property type="entry name" value="Peptidase_S58"/>
    <property type="match status" value="1"/>
</dbReference>
<dbReference type="Proteomes" id="UP000000323">
    <property type="component" value="Chromosome 1"/>
</dbReference>
<dbReference type="Gene3D" id="3.60.70.12">
    <property type="entry name" value="L-amino peptidase D-ALA esterase/amidase"/>
    <property type="match status" value="1"/>
</dbReference>
<name>D1CDK3_THET1</name>